<dbReference type="AlphaFoldDB" id="A0A916JD87"/>
<accession>A0A916JD87</accession>
<reference evidence="1" key="1">
    <citation type="submission" date="2021-04" db="EMBL/GenBank/DDBJ databases">
        <authorList>
            <person name="Rodrigo-Torres L."/>
            <person name="Arahal R. D."/>
            <person name="Lucena T."/>
        </authorList>
    </citation>
    <scope>NUCLEOTIDE SEQUENCE</scope>
    <source>
        <strain evidence="1">CECT 9275</strain>
    </source>
</reference>
<proteinExistence type="predicted"/>
<dbReference type="EMBL" id="CAJRAF010000002">
    <property type="protein sequence ID" value="CAG5003076.1"/>
    <property type="molecule type" value="Genomic_DNA"/>
</dbReference>
<dbReference type="Proteomes" id="UP000680038">
    <property type="component" value="Unassembled WGS sequence"/>
</dbReference>
<gene>
    <name evidence="1" type="ORF">DYBT9275_03044</name>
</gene>
<sequence length="57" mass="6567">MENPDEKDPQEMSTSELIGEMKEIADNLHELSMDLLKENEQLKIKAAHQEVLKSTEQ</sequence>
<dbReference type="RefSeq" id="WP_215239592.1">
    <property type="nucleotide sequence ID" value="NZ_CAJRAF010000002.1"/>
</dbReference>
<comment type="caution">
    <text evidence="1">The sequence shown here is derived from an EMBL/GenBank/DDBJ whole genome shotgun (WGS) entry which is preliminary data.</text>
</comment>
<organism evidence="1 2">
    <name type="scientific">Dyadobacter helix</name>
    <dbReference type="NCBI Taxonomy" id="2822344"/>
    <lineage>
        <taxon>Bacteria</taxon>
        <taxon>Pseudomonadati</taxon>
        <taxon>Bacteroidota</taxon>
        <taxon>Cytophagia</taxon>
        <taxon>Cytophagales</taxon>
        <taxon>Spirosomataceae</taxon>
        <taxon>Dyadobacter</taxon>
    </lineage>
</organism>
<evidence type="ECO:0000313" key="1">
    <source>
        <dbReference type="EMBL" id="CAG5003076.1"/>
    </source>
</evidence>
<keyword evidence="2" id="KW-1185">Reference proteome</keyword>
<name>A0A916JD87_9BACT</name>
<protein>
    <submittedName>
        <fullName evidence="1">Uncharacterized protein</fullName>
    </submittedName>
</protein>
<evidence type="ECO:0000313" key="2">
    <source>
        <dbReference type="Proteomes" id="UP000680038"/>
    </source>
</evidence>